<comment type="subcellular location">
    <subcellularLocation>
        <location evidence="1">Membrane</location>
        <topology evidence="1">Multi-pass membrane protein</topology>
    </subcellularLocation>
</comment>
<evidence type="ECO:0000313" key="9">
    <source>
        <dbReference type="Proteomes" id="UP001152607"/>
    </source>
</evidence>
<comment type="caution">
    <text evidence="8">The sequence shown here is derived from an EMBL/GenBank/DDBJ whole genome shotgun (WGS) entry which is preliminary data.</text>
</comment>
<feature type="transmembrane region" description="Helical" evidence="7">
    <location>
        <begin position="332"/>
        <end position="352"/>
    </location>
</feature>
<feature type="compositionally biased region" description="Basic and acidic residues" evidence="6">
    <location>
        <begin position="99"/>
        <end position="127"/>
    </location>
</feature>
<evidence type="ECO:0000256" key="7">
    <source>
        <dbReference type="SAM" id="Phobius"/>
    </source>
</evidence>
<dbReference type="PANTHER" id="PTHR11206">
    <property type="entry name" value="MULTIDRUG RESISTANCE PROTEIN"/>
    <property type="match status" value="1"/>
</dbReference>
<evidence type="ECO:0000256" key="6">
    <source>
        <dbReference type="SAM" id="MobiDB-lite"/>
    </source>
</evidence>
<feature type="region of interest" description="Disordered" evidence="6">
    <location>
        <begin position="91"/>
        <end position="184"/>
    </location>
</feature>
<dbReference type="GO" id="GO:1990961">
    <property type="term" value="P:xenobiotic detoxification by transmembrane export across the plasma membrane"/>
    <property type="evidence" value="ECO:0007669"/>
    <property type="project" value="InterPro"/>
</dbReference>
<gene>
    <name evidence="8" type="ORF">PDIGIT_LOCUS15351</name>
</gene>
<feature type="transmembrane region" description="Helical" evidence="7">
    <location>
        <begin position="619"/>
        <end position="638"/>
    </location>
</feature>
<feature type="transmembrane region" description="Helical" evidence="7">
    <location>
        <begin position="301"/>
        <end position="326"/>
    </location>
</feature>
<dbReference type="InterPro" id="IPR045069">
    <property type="entry name" value="MATE_euk"/>
</dbReference>
<feature type="region of interest" description="Disordered" evidence="6">
    <location>
        <begin position="1"/>
        <end position="67"/>
    </location>
</feature>
<dbReference type="AlphaFoldDB" id="A0A9W4UXE5"/>
<sequence>MASHPSSSDAQAGAMADITSQMENLSSSLPIAEQAIARDFEEEESPVEEASESESESDGSSTIRQYSMINSYRRPSFVNPGARPTAIFASSLPSQSHFPDAKRHGYLSKQEREAVREEQRSLLRDNHLLPPKHPRRGSDGSPSGNLRGRISFPSLRRAKSANAGEEAQSSQPSERSALLGNPELPYGGLDTPKTISQKWGEAVAAGKITTTWQRETKVLVRSSGPLILTFLLQYSLPVASIFTVGHIGKIELGAVSLASMTASITGYAVYQGLATSLDTLCAQAYGSGRPHLVGLQLQRMLYFLWLITIPIAIIWAFGTQILSLIVPEEETARLAGLYLKVLIAGAPGYAAFESGKRYLQAQGLFKANMYILLICAPLNAFMNYLFVWRLRWGFIGAPIAVSITENLMPLLLFLYVRFIDGYQCWGGFSRRALQNWMPMIKLSLPGLVMVLAEFLAFEILTLSSSWLGPTQLAAQSVLGSITGITFQIPFPMSVAASTRIANLIGATLALPAKTAAKVALAASIVVGIFNLLLLSLLREYIPRLFTPDEEVIELVSRLLPLCAAFQLFDALAANCNGILRGLGKQEIGGYVGLFAYYVVGIPISFGTGFGAGWGLWGLWSGPAIALGVVAGIECLYIYNTSWEDAVAAAEERNAVA</sequence>
<dbReference type="GO" id="GO:0015297">
    <property type="term" value="F:antiporter activity"/>
    <property type="evidence" value="ECO:0007669"/>
    <property type="project" value="InterPro"/>
</dbReference>
<evidence type="ECO:0000256" key="2">
    <source>
        <dbReference type="ARBA" id="ARBA00010199"/>
    </source>
</evidence>
<feature type="compositionally biased region" description="Acidic residues" evidence="6">
    <location>
        <begin position="40"/>
        <end position="57"/>
    </location>
</feature>
<evidence type="ECO:0008006" key="10">
    <source>
        <dbReference type="Google" id="ProtNLM"/>
    </source>
</evidence>
<evidence type="ECO:0000256" key="1">
    <source>
        <dbReference type="ARBA" id="ARBA00004141"/>
    </source>
</evidence>
<dbReference type="Proteomes" id="UP001152607">
    <property type="component" value="Unassembled WGS sequence"/>
</dbReference>
<feature type="transmembrane region" description="Helical" evidence="7">
    <location>
        <begin position="364"/>
        <end position="386"/>
    </location>
</feature>
<feature type="transmembrane region" description="Helical" evidence="7">
    <location>
        <begin position="392"/>
        <end position="418"/>
    </location>
</feature>
<dbReference type="EMBL" id="CAOQHR010000013">
    <property type="protein sequence ID" value="CAI6342148.1"/>
    <property type="molecule type" value="Genomic_DNA"/>
</dbReference>
<feature type="transmembrane region" description="Helical" evidence="7">
    <location>
        <begin position="518"/>
        <end position="538"/>
    </location>
</feature>
<evidence type="ECO:0000313" key="8">
    <source>
        <dbReference type="EMBL" id="CAI6342148.1"/>
    </source>
</evidence>
<evidence type="ECO:0000256" key="4">
    <source>
        <dbReference type="ARBA" id="ARBA00022989"/>
    </source>
</evidence>
<keyword evidence="5 7" id="KW-0472">Membrane</keyword>
<keyword evidence="4 7" id="KW-1133">Transmembrane helix</keyword>
<feature type="compositionally biased region" description="Polar residues" evidence="6">
    <location>
        <begin position="1"/>
        <end position="10"/>
    </location>
</feature>
<feature type="transmembrane region" description="Helical" evidence="7">
    <location>
        <begin position="477"/>
        <end position="497"/>
    </location>
</feature>
<evidence type="ECO:0000256" key="3">
    <source>
        <dbReference type="ARBA" id="ARBA00022692"/>
    </source>
</evidence>
<feature type="transmembrane region" description="Helical" evidence="7">
    <location>
        <begin position="591"/>
        <end position="613"/>
    </location>
</feature>
<dbReference type="OrthoDB" id="2126698at2759"/>
<dbReference type="GO" id="GO:0042910">
    <property type="term" value="F:xenobiotic transmembrane transporter activity"/>
    <property type="evidence" value="ECO:0007669"/>
    <property type="project" value="InterPro"/>
</dbReference>
<evidence type="ECO:0000256" key="5">
    <source>
        <dbReference type="ARBA" id="ARBA00023136"/>
    </source>
</evidence>
<dbReference type="NCBIfam" id="TIGR00797">
    <property type="entry name" value="matE"/>
    <property type="match status" value="1"/>
</dbReference>
<reference evidence="8" key="1">
    <citation type="submission" date="2023-01" db="EMBL/GenBank/DDBJ databases">
        <authorList>
            <person name="Van Ghelder C."/>
            <person name="Rancurel C."/>
        </authorList>
    </citation>
    <scope>NUCLEOTIDE SEQUENCE</scope>
    <source>
        <strain evidence="8">CNCM I-4278</strain>
    </source>
</reference>
<proteinExistence type="inferred from homology"/>
<protein>
    <recommendedName>
        <fullName evidence="10">MATE efflux family protein</fullName>
    </recommendedName>
</protein>
<comment type="similarity">
    <text evidence="2">Belongs to the multi antimicrobial extrusion (MATE) (TC 2.A.66.1) family.</text>
</comment>
<feature type="compositionally biased region" description="Polar residues" evidence="6">
    <location>
        <begin position="18"/>
        <end position="29"/>
    </location>
</feature>
<accession>A0A9W4UXE5</accession>
<dbReference type="InterPro" id="IPR002528">
    <property type="entry name" value="MATE_fam"/>
</dbReference>
<dbReference type="GO" id="GO:0016020">
    <property type="term" value="C:membrane"/>
    <property type="evidence" value="ECO:0007669"/>
    <property type="project" value="UniProtKB-SubCell"/>
</dbReference>
<keyword evidence="9" id="KW-1185">Reference proteome</keyword>
<dbReference type="CDD" id="cd13132">
    <property type="entry name" value="MATE_eukaryotic"/>
    <property type="match status" value="1"/>
</dbReference>
<organism evidence="8 9">
    <name type="scientific">Periconia digitata</name>
    <dbReference type="NCBI Taxonomy" id="1303443"/>
    <lineage>
        <taxon>Eukaryota</taxon>
        <taxon>Fungi</taxon>
        <taxon>Dikarya</taxon>
        <taxon>Ascomycota</taxon>
        <taxon>Pezizomycotina</taxon>
        <taxon>Dothideomycetes</taxon>
        <taxon>Pleosporomycetidae</taxon>
        <taxon>Pleosporales</taxon>
        <taxon>Massarineae</taxon>
        <taxon>Periconiaceae</taxon>
        <taxon>Periconia</taxon>
    </lineage>
</organism>
<name>A0A9W4UXE5_9PLEO</name>
<dbReference type="Pfam" id="PF01554">
    <property type="entry name" value="MatE"/>
    <property type="match status" value="2"/>
</dbReference>
<keyword evidence="3 7" id="KW-0812">Transmembrane</keyword>